<proteinExistence type="predicted"/>
<evidence type="ECO:0000313" key="2">
    <source>
        <dbReference type="Proteomes" id="UP000593892"/>
    </source>
</evidence>
<dbReference type="Proteomes" id="UP000593892">
    <property type="component" value="Chromosome"/>
</dbReference>
<dbReference type="AlphaFoldDB" id="A0A7S7NQY2"/>
<dbReference type="EMBL" id="CP063849">
    <property type="protein sequence ID" value="QOY88190.1"/>
    <property type="molecule type" value="Genomic_DNA"/>
</dbReference>
<protein>
    <submittedName>
        <fullName evidence="1">Uncharacterized protein</fullName>
    </submittedName>
</protein>
<gene>
    <name evidence="1" type="ORF">IRI77_36555</name>
</gene>
<dbReference type="RefSeq" id="WP_194449853.1">
    <property type="nucleotide sequence ID" value="NZ_CP063849.1"/>
</dbReference>
<keyword evidence="2" id="KW-1185">Reference proteome</keyword>
<dbReference type="KEGG" id="pfer:IRI77_36555"/>
<name>A0A7S7NQY2_PALFE</name>
<evidence type="ECO:0000313" key="1">
    <source>
        <dbReference type="EMBL" id="QOY88190.1"/>
    </source>
</evidence>
<accession>A0A7S7NQY2</accession>
<sequence>MIDTSELVDALVAMLRDIPELVSEMGGDPDRIYAYHDQYPKRSSLAYAIHQMPAPSIMAAWQGTSPGSFGGSDVWKHQVSLFLRARETFDGDPPTAYYRLFRLITKGAPGSAGVPMLNSTVHPSCYPMDIPSIQRSTDAEGLDYFEVNMSFTEIGDD</sequence>
<organism evidence="1 2">
    <name type="scientific">Paludibaculum fermentans</name>
    <dbReference type="NCBI Taxonomy" id="1473598"/>
    <lineage>
        <taxon>Bacteria</taxon>
        <taxon>Pseudomonadati</taxon>
        <taxon>Acidobacteriota</taxon>
        <taxon>Terriglobia</taxon>
        <taxon>Bryobacterales</taxon>
        <taxon>Bryobacteraceae</taxon>
        <taxon>Paludibaculum</taxon>
    </lineage>
</organism>
<reference evidence="1 2" key="1">
    <citation type="submission" date="2020-10" db="EMBL/GenBank/DDBJ databases">
        <title>Complete genome sequence of Paludibaculum fermentans P105T, a facultatively anaerobic acidobacterium capable of dissimilatory Fe(III) reduction.</title>
        <authorList>
            <person name="Dedysh S.N."/>
            <person name="Beletsky A.V."/>
            <person name="Kulichevskaya I.S."/>
            <person name="Mardanov A.V."/>
            <person name="Ravin N.V."/>
        </authorList>
    </citation>
    <scope>NUCLEOTIDE SEQUENCE [LARGE SCALE GENOMIC DNA]</scope>
    <source>
        <strain evidence="1 2">P105</strain>
    </source>
</reference>